<gene>
    <name evidence="4" type="primary">SMIM14</name>
</gene>
<keyword evidence="3" id="KW-0472">Membrane</keyword>
<organism evidence="5 6">
    <name type="scientific">Sus scrofa</name>
    <name type="common">Pig</name>
    <dbReference type="NCBI Taxonomy" id="9823"/>
    <lineage>
        <taxon>Eukaryota</taxon>
        <taxon>Metazoa</taxon>
        <taxon>Chordata</taxon>
        <taxon>Craniata</taxon>
        <taxon>Vertebrata</taxon>
        <taxon>Euteleostomi</taxon>
        <taxon>Mammalia</taxon>
        <taxon>Eutheria</taxon>
        <taxon>Laurasiatheria</taxon>
        <taxon>Artiodactyla</taxon>
        <taxon>Suina</taxon>
        <taxon>Suidae</taxon>
        <taxon>Sus</taxon>
    </lineage>
</organism>
<feature type="compositionally biased region" description="Low complexity" evidence="2">
    <location>
        <begin position="221"/>
        <end position="230"/>
    </location>
</feature>
<evidence type="ECO:0000313" key="5">
    <source>
        <dbReference type="Ensembl" id="ENSSSCP00070035213.1"/>
    </source>
</evidence>
<dbReference type="Ensembl" id="ENSSSCT00070041922.1">
    <property type="protein sequence ID" value="ENSSSCP00070035213.1"/>
    <property type="gene ID" value="ENSSSCG00070021109.1"/>
</dbReference>
<evidence type="ECO:0000256" key="2">
    <source>
        <dbReference type="SAM" id="MobiDB-lite"/>
    </source>
</evidence>
<name>A0A4X1V1R9_PIG</name>
<dbReference type="Pfam" id="PF11027">
    <property type="entry name" value="DUF2615"/>
    <property type="match status" value="1"/>
</dbReference>
<evidence type="ECO:0000313" key="4">
    <source>
        <dbReference type="Ensembl" id="ENSSSCP00035001243.1"/>
    </source>
</evidence>
<feature type="region of interest" description="Disordered" evidence="2">
    <location>
        <begin position="161"/>
        <end position="230"/>
    </location>
</feature>
<dbReference type="Proteomes" id="UP000314985">
    <property type="component" value="Chromosome 8"/>
</dbReference>
<feature type="transmembrane region" description="Helical" evidence="3">
    <location>
        <begin position="253"/>
        <end position="273"/>
    </location>
</feature>
<protein>
    <recommendedName>
        <fullName evidence="1">Small integral membrane protein 14</fullName>
    </recommendedName>
</protein>
<keyword evidence="3" id="KW-0812">Transmembrane</keyword>
<dbReference type="InterPro" id="IPR020309">
    <property type="entry name" value="Smim-14"/>
</dbReference>
<sequence length="302" mass="33313">MLGRVKGVNATFDILLYIRLNPYLQFSPGLREPKQSPHVSADINLRQRLPLLPLNTPAQESHQVRQRETHSRGHCPHQTKQMPRRLLQQTWGFAPPPHNARPHPSQPELQHPRLAPPRTAQSLFPLRLSGPTAQARGARVLSRPAAGVWRRCYLLRRRPREPADPGLVAKSDVVNRIKTEEGRKPAVRSSGSSGGPSSRSVPEAPGGLSAEAWSRPPSSPPRRLLSGRLRQSQSYCTDTECLQELPGPSSDNGISITMILMAWMVIAVILFLLRPPNLRGSNLTGKPTSPHNGQDPPAPPVD</sequence>
<keyword evidence="3" id="KW-1133">Transmembrane helix</keyword>
<feature type="compositionally biased region" description="Basic and acidic residues" evidence="2">
    <location>
        <begin position="173"/>
        <end position="184"/>
    </location>
</feature>
<reference evidence="5 6" key="1">
    <citation type="submission" date="2017-08" db="EMBL/GenBank/DDBJ databases">
        <title>USMARCv1.0.</title>
        <authorList>
            <person name="Hannum G.I."/>
            <person name="Koren S."/>
            <person name="Schroeder S.G."/>
            <person name="Chin S.C."/>
            <person name="Nonneman D.J."/>
            <person name="Becker S.A."/>
            <person name="Rosen B.D."/>
            <person name="Bickhart D.M."/>
            <person name="Putnam N.H."/>
            <person name="Green R.E."/>
            <person name="Tuggle C.K."/>
            <person name="Liu H."/>
            <person name="Rohrer G.A."/>
            <person name="Warr A."/>
            <person name="Hall R."/>
            <person name="Kim K."/>
            <person name="Hume D.A."/>
            <person name="Talbot R."/>
            <person name="Chow W."/>
            <person name="Howe K."/>
            <person name="Schwartz A.S."/>
            <person name="Watson M."/>
            <person name="Archibald A.L."/>
            <person name="Phillippy A.M."/>
            <person name="Smith T.P.L."/>
        </authorList>
    </citation>
    <scope>NUCLEOTIDE SEQUENCE [LARGE SCALE GENOMIC DNA]</scope>
</reference>
<dbReference type="Ensembl" id="ENSSSCT00035003654.1">
    <property type="protein sequence ID" value="ENSSSCP00035001243.1"/>
    <property type="gene ID" value="ENSSSCG00035002949.1"/>
</dbReference>
<evidence type="ECO:0000313" key="6">
    <source>
        <dbReference type="Proteomes" id="UP000314985"/>
    </source>
</evidence>
<dbReference type="Proteomes" id="UP000694720">
    <property type="component" value="Unplaced"/>
</dbReference>
<feature type="region of interest" description="Disordered" evidence="2">
    <location>
        <begin position="56"/>
        <end position="113"/>
    </location>
</feature>
<reference evidence="5" key="2">
    <citation type="submission" date="2025-05" db="UniProtKB">
        <authorList>
            <consortium name="Ensembl"/>
        </authorList>
    </citation>
    <scope>IDENTIFICATION</scope>
</reference>
<dbReference type="AlphaFoldDB" id="A0A4X1V1R9"/>
<proteinExistence type="predicted"/>
<dbReference type="PANTHER" id="PTHR31019:SF1">
    <property type="entry name" value="SMALL INTEGRAL MEMBRANE PROTEIN 14"/>
    <property type="match status" value="1"/>
</dbReference>
<dbReference type="PANTHER" id="PTHR31019">
    <property type="entry name" value="SMALL INTEGRAL MEMBRANE PROTEIN 14"/>
    <property type="match status" value="1"/>
</dbReference>
<feature type="compositionally biased region" description="Low complexity" evidence="2">
    <location>
        <begin position="187"/>
        <end position="202"/>
    </location>
</feature>
<feature type="region of interest" description="Disordered" evidence="2">
    <location>
        <begin position="282"/>
        <end position="302"/>
    </location>
</feature>
<feature type="compositionally biased region" description="Basic and acidic residues" evidence="2">
    <location>
        <begin position="62"/>
        <end position="71"/>
    </location>
</feature>
<evidence type="ECO:0000256" key="1">
    <source>
        <dbReference type="ARBA" id="ARBA00017902"/>
    </source>
</evidence>
<evidence type="ECO:0000256" key="3">
    <source>
        <dbReference type="SAM" id="Phobius"/>
    </source>
</evidence>
<feature type="compositionally biased region" description="Polar residues" evidence="2">
    <location>
        <begin position="282"/>
        <end position="292"/>
    </location>
</feature>
<accession>A0A4X1V1R9</accession>